<keyword evidence="1" id="KW-1134">Transmembrane beta strand</keyword>
<evidence type="ECO:0000256" key="1">
    <source>
        <dbReference type="PROSITE-ProRule" id="PRU01360"/>
    </source>
</evidence>
<dbReference type="Proteomes" id="UP001209885">
    <property type="component" value="Unassembled WGS sequence"/>
</dbReference>
<keyword evidence="1" id="KW-0998">Cell outer membrane</keyword>
<organism evidence="3 4">
    <name type="scientific">Mangrovivirga halotolerans</name>
    <dbReference type="NCBI Taxonomy" id="2993936"/>
    <lineage>
        <taxon>Bacteria</taxon>
        <taxon>Pseudomonadati</taxon>
        <taxon>Bacteroidota</taxon>
        <taxon>Cytophagia</taxon>
        <taxon>Cytophagales</taxon>
        <taxon>Mangrovivirgaceae</taxon>
        <taxon>Mangrovivirga</taxon>
    </lineage>
</organism>
<evidence type="ECO:0000313" key="4">
    <source>
        <dbReference type="Proteomes" id="UP001209885"/>
    </source>
</evidence>
<keyword evidence="1" id="KW-0813">Transport</keyword>
<evidence type="ECO:0000259" key="2">
    <source>
        <dbReference type="Pfam" id="PF07715"/>
    </source>
</evidence>
<dbReference type="EMBL" id="JAPFQN010000005">
    <property type="protein sequence ID" value="MCX2744101.1"/>
    <property type="molecule type" value="Genomic_DNA"/>
</dbReference>
<comment type="similarity">
    <text evidence="1">Belongs to the TonB-dependent receptor family.</text>
</comment>
<keyword evidence="4" id="KW-1185">Reference proteome</keyword>
<comment type="caution">
    <text evidence="3">The sequence shown here is derived from an EMBL/GenBank/DDBJ whole genome shotgun (WGS) entry which is preliminary data.</text>
</comment>
<dbReference type="Pfam" id="PF07715">
    <property type="entry name" value="Plug"/>
    <property type="match status" value="1"/>
</dbReference>
<reference evidence="3 4" key="1">
    <citation type="submission" date="2022-11" db="EMBL/GenBank/DDBJ databases">
        <title>The characterization of three novel Bacteroidetes species and genomic analysis of their roles in tidal elemental geochemical cycles.</title>
        <authorList>
            <person name="Ma K."/>
        </authorList>
    </citation>
    <scope>NUCLEOTIDE SEQUENCE [LARGE SCALE GENOMIC DNA]</scope>
    <source>
        <strain evidence="3 4">M17</strain>
    </source>
</reference>
<dbReference type="SUPFAM" id="SSF49464">
    <property type="entry name" value="Carboxypeptidase regulatory domain-like"/>
    <property type="match status" value="1"/>
</dbReference>
<keyword evidence="1" id="KW-0472">Membrane</keyword>
<dbReference type="RefSeq" id="WP_266056567.1">
    <property type="nucleotide sequence ID" value="NZ_JAPFQN010000005.1"/>
</dbReference>
<protein>
    <submittedName>
        <fullName evidence="3">TonB-dependent receptor</fullName>
    </submittedName>
</protein>
<dbReference type="Gene3D" id="2.170.130.10">
    <property type="entry name" value="TonB-dependent receptor, plug domain"/>
    <property type="match status" value="1"/>
</dbReference>
<keyword evidence="3" id="KW-0675">Receptor</keyword>
<proteinExistence type="inferred from homology"/>
<dbReference type="InterPro" id="IPR012910">
    <property type="entry name" value="Plug_dom"/>
</dbReference>
<accession>A0ABT3RQN3</accession>
<gene>
    <name evidence="3" type="ORF">OO013_09505</name>
</gene>
<comment type="subcellular location">
    <subcellularLocation>
        <location evidence="1">Cell outer membrane</location>
        <topology evidence="1">Multi-pass membrane protein</topology>
    </subcellularLocation>
</comment>
<keyword evidence="1" id="KW-0812">Transmembrane</keyword>
<dbReference type="SUPFAM" id="SSF56935">
    <property type="entry name" value="Porins"/>
    <property type="match status" value="1"/>
</dbReference>
<dbReference type="InterPro" id="IPR037066">
    <property type="entry name" value="Plug_dom_sf"/>
</dbReference>
<evidence type="ECO:0000313" key="3">
    <source>
        <dbReference type="EMBL" id="MCX2744101.1"/>
    </source>
</evidence>
<name>A0ABT3RQN3_9BACT</name>
<feature type="domain" description="TonB-dependent receptor plug" evidence="2">
    <location>
        <begin position="216"/>
        <end position="292"/>
    </location>
</feature>
<dbReference type="InterPro" id="IPR039426">
    <property type="entry name" value="TonB-dep_rcpt-like"/>
</dbReference>
<dbReference type="PROSITE" id="PS52016">
    <property type="entry name" value="TONB_DEPENDENT_REC_3"/>
    <property type="match status" value="1"/>
</dbReference>
<dbReference type="InterPro" id="IPR008969">
    <property type="entry name" value="CarboxyPept-like_regulatory"/>
</dbReference>
<sequence length="840" mass="95489">MIKKVGYIFLVWFFAFDAYAQEADQKILLEEILFNVEKKHDVSFTYIDENVRGIRLLKPSDNLSLKETLDYLELNTDLKFKILNDRFIAITKIKSSKSQEICGYVKDFFSKDGVENVLVRSGGNYVVTNENGFFEIAGISRDSLITFSLMGYETARKKTSLLMQVDCPDVFIRPTVISLPEIVISNYLTVGINKKADGSFVVDTEELGTLPGLIDPDVLQIAQALPGVQSIDESVSDINVRGGTNDQNLVRWNGIRMYQTGHFFGLISAFNPYLTDKITIIKNGTSAFYGSGVSSTILIESEDEITEEFSGAAGINMISADMYLKIPLTTNSSIQVSSRRSTTDLIATPTYNEYFNRVFLNTEITDPANQVNTVLASNENFYFYDISARYLHDFENRDKLRISFLTVYNDLEYLENAVVNNNIESRTSTLQQQNIAAGIAFSHFWSDKVKTNTNLYLSSYNLSSLNFDILKEQRLDQGNEVLDLGLSINTQWLVSDLIDFSAGYQLNEIGITNYDEINNPSFSRSVKEVGLIHSVFLEGYYVSSNDKTFVITGLRMNHYNKVNQLTIEPRLSINQKISNYFSLEILGEIKSQTTAQVIDFENDFLGVEKRRWILSNGEDVPLATSKQGSVGFNYNKKGFLINLEAYHKFVEGITSSSQGFQNQFQFIREEGQYTSAGFDVLVNKKFGGKFNSWLSYSYSENTYKFNEFVPSEFPSNLDIRHIFKFGSSYATERFEASIGLNWRTGKPYTPALLALDQLRIIYGEPNSLYLGNYFRVDASLKYNFEVNKRVKGELGTSFWNITNNKNILNTYYRVNSEDELQLVEEFALGFTPNVMLRLSF</sequence>